<gene>
    <name evidence="8" type="ORF">B7C51_23540</name>
</gene>
<dbReference type="PANTHER" id="PTHR48075">
    <property type="entry name" value="3-HYDROXYACYL-COA DEHYDROGENASE FAMILY PROTEIN"/>
    <property type="match status" value="1"/>
</dbReference>
<organism evidence="8 9">
    <name type="scientific">Paenibacillus larvae subsp. pulvifaciens</name>
    <dbReference type="NCBI Taxonomy" id="1477"/>
    <lineage>
        <taxon>Bacteria</taxon>
        <taxon>Bacillati</taxon>
        <taxon>Bacillota</taxon>
        <taxon>Bacilli</taxon>
        <taxon>Bacillales</taxon>
        <taxon>Paenibacillaceae</taxon>
        <taxon>Paenibacillus</taxon>
    </lineage>
</organism>
<accession>A0A1V0UYB3</accession>
<evidence type="ECO:0000256" key="2">
    <source>
        <dbReference type="ARBA" id="ARBA00009463"/>
    </source>
</evidence>
<keyword evidence="5" id="KW-0520">NAD</keyword>
<dbReference type="AlphaFoldDB" id="A0A1V0UYB3"/>
<dbReference type="EMBL" id="CP020557">
    <property type="protein sequence ID" value="ARF70177.1"/>
    <property type="molecule type" value="Genomic_DNA"/>
</dbReference>
<evidence type="ECO:0000256" key="4">
    <source>
        <dbReference type="PIRSR" id="PIRSR000105-1"/>
    </source>
</evidence>
<evidence type="ECO:0000313" key="8">
    <source>
        <dbReference type="EMBL" id="ARF70177.1"/>
    </source>
</evidence>
<feature type="binding site" evidence="5">
    <location>
        <position position="146"/>
    </location>
    <ligand>
        <name>NAD(+)</name>
        <dbReference type="ChEBI" id="CHEBI:57540"/>
    </ligand>
</feature>
<feature type="binding site" evidence="5">
    <location>
        <begin position="12"/>
        <end position="17"/>
    </location>
    <ligand>
        <name>NAD(+)</name>
        <dbReference type="ChEBI" id="CHEBI:57540"/>
    </ligand>
</feature>
<dbReference type="Gene3D" id="3.40.50.720">
    <property type="entry name" value="NAD(P)-binding Rossmann-like Domain"/>
    <property type="match status" value="1"/>
</dbReference>
<keyword evidence="3" id="KW-0560">Oxidoreductase</keyword>
<dbReference type="Proteomes" id="UP000192727">
    <property type="component" value="Chromosome"/>
</dbReference>
<feature type="binding site" evidence="5">
    <location>
        <position position="35"/>
    </location>
    <ligand>
        <name>NAD(+)</name>
        <dbReference type="ChEBI" id="CHEBI:57540"/>
    </ligand>
</feature>
<evidence type="ECO:0000256" key="3">
    <source>
        <dbReference type="ARBA" id="ARBA00023002"/>
    </source>
</evidence>
<dbReference type="PIRSF" id="PIRSF000105">
    <property type="entry name" value="HCDH"/>
    <property type="match status" value="1"/>
</dbReference>
<dbReference type="InterPro" id="IPR008927">
    <property type="entry name" value="6-PGluconate_DH-like_C_sf"/>
</dbReference>
<feature type="site" description="Important for catalytic activity" evidence="4">
    <location>
        <position position="143"/>
    </location>
</feature>
<evidence type="ECO:0000256" key="5">
    <source>
        <dbReference type="PIRSR" id="PIRSR000105-2"/>
    </source>
</evidence>
<dbReference type="InterPro" id="IPR036291">
    <property type="entry name" value="NAD(P)-bd_dom_sf"/>
</dbReference>
<dbReference type="InterPro" id="IPR006176">
    <property type="entry name" value="3-OHacyl-CoA_DH_NAD-bd"/>
</dbReference>
<protein>
    <submittedName>
        <fullName evidence="8">3-hydroxybutyryl-CoA dehydrogenase</fullName>
    </submittedName>
</protein>
<dbReference type="Gene3D" id="1.10.1040.10">
    <property type="entry name" value="N-(1-d-carboxylethyl)-l-norvaline Dehydrogenase, domain 2"/>
    <property type="match status" value="1"/>
</dbReference>
<reference evidence="8 9" key="1">
    <citation type="submission" date="2017-03" db="EMBL/GenBank/DDBJ databases">
        <title>Paenibacillus larvae genome sequencing.</title>
        <authorList>
            <person name="Dingman D.W."/>
        </authorList>
    </citation>
    <scope>NUCLEOTIDE SEQUENCE [LARGE SCALE GENOMIC DNA]</scope>
    <source>
        <strain evidence="8 9">SAG 10367</strain>
    </source>
</reference>
<feature type="binding site" evidence="5">
    <location>
        <position position="122"/>
    </location>
    <ligand>
        <name>NAD(+)</name>
        <dbReference type="ChEBI" id="CHEBI:57540"/>
    </ligand>
</feature>
<dbReference type="GO" id="GO:0006631">
    <property type="term" value="P:fatty acid metabolic process"/>
    <property type="evidence" value="ECO:0007669"/>
    <property type="project" value="InterPro"/>
</dbReference>
<dbReference type="GO" id="GO:0070403">
    <property type="term" value="F:NAD+ binding"/>
    <property type="evidence" value="ECO:0007669"/>
    <property type="project" value="InterPro"/>
</dbReference>
<feature type="binding site" evidence="5">
    <location>
        <position position="95"/>
    </location>
    <ligand>
        <name>NAD(+)</name>
        <dbReference type="ChEBI" id="CHEBI:57540"/>
    </ligand>
</feature>
<sequence>MSNKGQRVGIIGAGTMGTCVAADFLFHHIPCLLVDISEHALARARSEIRQTLRFARTINKDLPFVDIEEAMKNVRFTTNIGEVSDCTNIIENVPEIWECKESVYKQLDEICDTDVYYAANTSCLSITKIAGATSRPENVIGVHFMNPSYLKRTVEVIKGYHTSEDCVGQTVKLLKNMNKEAIVVQDYPGFVSNRISHLFMNEAAFVVQDGVADAAQVDNIFKKCYGHKMGPLETADLIGLDTVVRSLDVLYQSYQDPKFKCCPLLRKMVDANVLGRKTGKGFYQYR</sequence>
<dbReference type="Pfam" id="PF02737">
    <property type="entry name" value="3HCDH_N"/>
    <property type="match status" value="1"/>
</dbReference>
<evidence type="ECO:0000256" key="1">
    <source>
        <dbReference type="ARBA" id="ARBA00005086"/>
    </source>
</evidence>
<name>A0A1V0UYB3_9BACL</name>
<dbReference type="InterPro" id="IPR022694">
    <property type="entry name" value="3-OHacyl-CoA_DH"/>
</dbReference>
<evidence type="ECO:0000259" key="6">
    <source>
        <dbReference type="Pfam" id="PF00725"/>
    </source>
</evidence>
<dbReference type="InterPro" id="IPR006108">
    <property type="entry name" value="3HC_DH_C"/>
</dbReference>
<feature type="binding site" evidence="5">
    <location>
        <position position="277"/>
    </location>
    <ligand>
        <name>NAD(+)</name>
        <dbReference type="ChEBI" id="CHEBI:57540"/>
    </ligand>
</feature>
<dbReference type="PANTHER" id="PTHR48075:SF5">
    <property type="entry name" value="3-HYDROXYBUTYRYL-COA DEHYDROGENASE"/>
    <property type="match status" value="1"/>
</dbReference>
<feature type="binding site" evidence="5">
    <location>
        <position position="100"/>
    </location>
    <ligand>
        <name>NAD(+)</name>
        <dbReference type="ChEBI" id="CHEBI:57540"/>
    </ligand>
</feature>
<dbReference type="RefSeq" id="WP_083041401.1">
    <property type="nucleotide sequence ID" value="NZ_CP020557.1"/>
</dbReference>
<dbReference type="GO" id="GO:0016616">
    <property type="term" value="F:oxidoreductase activity, acting on the CH-OH group of donors, NAD or NADP as acceptor"/>
    <property type="evidence" value="ECO:0007669"/>
    <property type="project" value="InterPro"/>
</dbReference>
<feature type="domain" description="3-hydroxyacyl-CoA dehydrogenase C-terminal" evidence="6">
    <location>
        <begin position="189"/>
        <end position="285"/>
    </location>
</feature>
<dbReference type="SUPFAM" id="SSF48179">
    <property type="entry name" value="6-phosphogluconate dehydrogenase C-terminal domain-like"/>
    <property type="match status" value="1"/>
</dbReference>
<comment type="similarity">
    <text evidence="2">Belongs to the 3-hydroxyacyl-CoA dehydrogenase family.</text>
</comment>
<dbReference type="Pfam" id="PF00725">
    <property type="entry name" value="3HCDH"/>
    <property type="match status" value="1"/>
</dbReference>
<comment type="pathway">
    <text evidence="1">Lipid metabolism; butanoate metabolism.</text>
</comment>
<feature type="domain" description="3-hydroxyacyl-CoA dehydrogenase NAD binding" evidence="7">
    <location>
        <begin position="8"/>
        <end position="186"/>
    </location>
</feature>
<proteinExistence type="inferred from homology"/>
<dbReference type="SUPFAM" id="SSF51735">
    <property type="entry name" value="NAD(P)-binding Rossmann-fold domains"/>
    <property type="match status" value="1"/>
</dbReference>
<evidence type="ECO:0000313" key="9">
    <source>
        <dbReference type="Proteomes" id="UP000192727"/>
    </source>
</evidence>
<evidence type="ECO:0000259" key="7">
    <source>
        <dbReference type="Pfam" id="PF02737"/>
    </source>
</evidence>
<dbReference type="InterPro" id="IPR013328">
    <property type="entry name" value="6PGD_dom2"/>
</dbReference>